<keyword evidence="5" id="KW-1185">Reference proteome</keyword>
<reference evidence="2" key="2">
    <citation type="submission" date="2006-01" db="EMBL/GenBank/DDBJ databases">
        <authorList>
            <person name="Genoscope"/>
        </authorList>
    </citation>
    <scope>NUCLEOTIDE SEQUENCE</scope>
</reference>
<evidence type="ECO:0000313" key="4">
    <source>
        <dbReference type="EMBL" id="SOH03311.1"/>
    </source>
</evidence>
<accession>Q1Q252</accession>
<dbReference type="EMBL" id="CT573071">
    <property type="protein sequence ID" value="CAJ74092.1"/>
    <property type="molecule type" value="Genomic_DNA"/>
</dbReference>
<dbReference type="EMBL" id="CP049055">
    <property type="protein sequence ID" value="QII11122.1"/>
    <property type="molecule type" value="Genomic_DNA"/>
</dbReference>
<keyword evidence="1" id="KW-0472">Membrane</keyword>
<evidence type="ECO:0000313" key="6">
    <source>
        <dbReference type="Proteomes" id="UP000501926"/>
    </source>
</evidence>
<dbReference type="Proteomes" id="UP000221734">
    <property type="component" value="Chromosome Kuenenia_stuttgartiensis_MBR1"/>
</dbReference>
<evidence type="ECO:0000313" key="2">
    <source>
        <dbReference type="EMBL" id="CAJ74092.1"/>
    </source>
</evidence>
<protein>
    <recommendedName>
        <fullName evidence="7">LITAF domain-containing protein</fullName>
    </recommendedName>
</protein>
<dbReference type="Proteomes" id="UP000501926">
    <property type="component" value="Chromosome"/>
</dbReference>
<sequence>MIDLEKIKTVAIAILNDPEHFLVKKYYRSKPPKGFRIELFLAGKCKQIHNVFKKYECDNHIIKGIGWGRKMSGTISLKNVKRVIDFRPSAKKQETAFCRYCEKRVVPERIHKLDFGDVILFFFTAGLWAILLFFMYLFIRKCPYCNHSLRRLKPLSKGKTNDT</sequence>
<dbReference type="RefSeq" id="WP_099324166.1">
    <property type="nucleotide sequence ID" value="NZ_CP049055.1"/>
</dbReference>
<gene>
    <name evidence="3" type="ORF">KsCSTR_17430</name>
    <name evidence="4" type="ORF">KSMBR1_0800</name>
    <name evidence="2" type="ORF">kuste3331</name>
</gene>
<keyword evidence="1" id="KW-0812">Transmembrane</keyword>
<feature type="transmembrane region" description="Helical" evidence="1">
    <location>
        <begin position="118"/>
        <end position="139"/>
    </location>
</feature>
<reference evidence="4" key="4">
    <citation type="submission" date="2017-10" db="EMBL/GenBank/DDBJ databases">
        <authorList>
            <person name="Banno H."/>
            <person name="Chua N.-H."/>
        </authorList>
    </citation>
    <scope>NUCLEOTIDE SEQUENCE [LARGE SCALE GENOMIC DNA]</scope>
    <source>
        <strain evidence="4">Kuenenia_mbr1_ru-nijmegen</strain>
    </source>
</reference>
<dbReference type="EMBL" id="LT934425">
    <property type="protein sequence ID" value="SOH03311.1"/>
    <property type="molecule type" value="Genomic_DNA"/>
</dbReference>
<keyword evidence="1" id="KW-1133">Transmembrane helix</keyword>
<evidence type="ECO:0000256" key="1">
    <source>
        <dbReference type="SAM" id="Phobius"/>
    </source>
</evidence>
<evidence type="ECO:0008006" key="7">
    <source>
        <dbReference type="Google" id="ProtNLM"/>
    </source>
</evidence>
<reference evidence="3 6" key="5">
    <citation type="submission" date="2020-02" db="EMBL/GenBank/DDBJ databases">
        <title>Newly sequenced genome of strain CSTR1 showed variability in Candidatus Kuenenia stuttgartiensis genomes.</title>
        <authorList>
            <person name="Ding C."/>
            <person name="Adrian L."/>
        </authorList>
    </citation>
    <scope>NUCLEOTIDE SEQUENCE [LARGE SCALE GENOMIC DNA]</scope>
    <source>
        <strain evidence="3 6">CSTR1</strain>
    </source>
</reference>
<organism evidence="2">
    <name type="scientific">Kuenenia stuttgartiensis</name>
    <dbReference type="NCBI Taxonomy" id="174633"/>
    <lineage>
        <taxon>Bacteria</taxon>
        <taxon>Pseudomonadati</taxon>
        <taxon>Planctomycetota</taxon>
        <taxon>Candidatus Brocadiia</taxon>
        <taxon>Candidatus Brocadiales</taxon>
        <taxon>Candidatus Brocadiaceae</taxon>
        <taxon>Candidatus Kuenenia</taxon>
    </lineage>
</organism>
<reference evidence="5" key="3">
    <citation type="submission" date="2017-10" db="EMBL/GenBank/DDBJ databases">
        <authorList>
            <person name="Frank J."/>
        </authorList>
    </citation>
    <scope>NUCLEOTIDE SEQUENCE [LARGE SCALE GENOMIC DNA]</scope>
</reference>
<evidence type="ECO:0000313" key="3">
    <source>
        <dbReference type="EMBL" id="QII11122.1"/>
    </source>
</evidence>
<proteinExistence type="predicted"/>
<name>Q1Q252_KUEST</name>
<dbReference type="KEGG" id="kst:KSMBR1_0800"/>
<dbReference type="AlphaFoldDB" id="Q1Q252"/>
<evidence type="ECO:0000313" key="5">
    <source>
        <dbReference type="Proteomes" id="UP000221734"/>
    </source>
</evidence>
<reference evidence="2" key="1">
    <citation type="journal article" date="2006" name="Nature">
        <title>Deciphering the evolution and metabolism of an anammox bacterium from a community genome.</title>
        <authorList>
            <person name="Strous M."/>
            <person name="Pelletier E."/>
            <person name="Mangenot S."/>
            <person name="Rattei T."/>
            <person name="Lehner A."/>
            <person name="Taylor M.W."/>
            <person name="Horn M."/>
            <person name="Daims H."/>
            <person name="Bartol-Mavel D."/>
            <person name="Wincker P."/>
            <person name="Barbe V."/>
            <person name="Fonknechten N."/>
            <person name="Vallenet D."/>
            <person name="Segurens B."/>
            <person name="Schenowitz-Truong C."/>
            <person name="Medigue C."/>
            <person name="Collingro A."/>
            <person name="Snel B."/>
            <person name="Dutilh B.E."/>
            <person name="OpDenCamp H.J.M."/>
            <person name="vanDerDrift C."/>
            <person name="Cirpus I."/>
            <person name="vanDePas-Schoonen K.T."/>
            <person name="Harhangi H.R."/>
            <person name="vanNiftrik L."/>
            <person name="Schmid M."/>
            <person name="Keltjens J."/>
            <person name="vanDeVossenberg J."/>
            <person name="Kartal B."/>
            <person name="Meier H."/>
            <person name="Frishman D."/>
            <person name="Huynen M.A."/>
            <person name="Mewes H."/>
            <person name="Weissenbach J."/>
            <person name="Jetten M.S.M."/>
            <person name="Wagner M."/>
            <person name="LePaslier D."/>
        </authorList>
    </citation>
    <scope>NUCLEOTIDE SEQUENCE</scope>
</reference>